<evidence type="ECO:0000256" key="1">
    <source>
        <dbReference type="SAM" id="MobiDB-lite"/>
    </source>
</evidence>
<dbReference type="Proteomes" id="UP000515377">
    <property type="component" value="Plasmid unnamed1"/>
</dbReference>
<feature type="domain" description="Alpha/beta-hydrolase N-terminal" evidence="4">
    <location>
        <begin position="34"/>
        <end position="241"/>
    </location>
</feature>
<feature type="transmembrane region" description="Helical" evidence="2">
    <location>
        <begin position="124"/>
        <end position="145"/>
    </location>
</feature>
<dbReference type="PIRSF" id="PIRSF007542">
    <property type="entry name" value="UCP007542"/>
    <property type="match status" value="1"/>
</dbReference>
<dbReference type="EMBL" id="CP060123">
    <property type="protein sequence ID" value="QNG49533.1"/>
    <property type="molecule type" value="Genomic_DNA"/>
</dbReference>
<reference evidence="5 6" key="1">
    <citation type="submission" date="2020-07" db="EMBL/GenBank/DDBJ databases">
        <title>Whole genome sequence of Sphingobium yanoikuyae A3.</title>
        <authorList>
            <person name="Han S.-S."/>
        </authorList>
    </citation>
    <scope>NUCLEOTIDE SEQUENCE [LARGE SCALE GENOMIC DNA]</scope>
    <source>
        <strain evidence="5 6">A3</strain>
        <plasmid evidence="5 6">unnamed1</plasmid>
    </source>
</reference>
<feature type="transmembrane region" description="Helical" evidence="2">
    <location>
        <begin position="83"/>
        <end position="104"/>
    </location>
</feature>
<dbReference type="Pfam" id="PF10081">
    <property type="entry name" value="Abhydrolase_9"/>
    <property type="match status" value="1"/>
</dbReference>
<feature type="transmembrane region" description="Helical" evidence="2">
    <location>
        <begin position="45"/>
        <end position="71"/>
    </location>
</feature>
<evidence type="ECO:0000313" key="6">
    <source>
        <dbReference type="Proteomes" id="UP000515377"/>
    </source>
</evidence>
<keyword evidence="2" id="KW-1133">Transmembrane helix</keyword>
<evidence type="ECO:0000259" key="4">
    <source>
        <dbReference type="Pfam" id="PF15420"/>
    </source>
</evidence>
<proteinExistence type="predicted"/>
<keyword evidence="2" id="KW-0472">Membrane</keyword>
<accession>A0A9X7UFV6</accession>
<dbReference type="Pfam" id="PF15420">
    <property type="entry name" value="Abhydrolase_9_N"/>
    <property type="match status" value="1"/>
</dbReference>
<feature type="domain" description="Alpha/beta-hydrolase catalytic" evidence="3">
    <location>
        <begin position="258"/>
        <end position="544"/>
    </location>
</feature>
<feature type="transmembrane region" description="Helical" evidence="2">
    <location>
        <begin position="166"/>
        <end position="190"/>
    </location>
</feature>
<dbReference type="AlphaFoldDB" id="A0A9X7UFV6"/>
<gene>
    <name evidence="5" type="ORF">H3V42_31780</name>
</gene>
<evidence type="ECO:0000256" key="2">
    <source>
        <dbReference type="SAM" id="Phobius"/>
    </source>
</evidence>
<sequence length="573" mass="63202">MSFGTRALLLPLRWSRGLSGIGLALGTFLFAASLTPTLVPRTAVIQGVLGGVCFAAGYGFGTAWRWLWTYLEMPAPNERLRRIVNIVVAGICLLVAGIFLANAAEWQNSIRRVMSMEPIESAHPFKVSLIALVTFAVLLTLARLFRLMALFLARRPLGFMPRRVALVAGLAITTVLVWSLANGFLVRVGFRVLDSSFRERDALIEPASPQPTDPLQSGSQASLVKWRELGRAGREFVASRPSAADITALSGRPAMQPIRTYVGLRAAGTAEARARLALEELKRSGAFDRKILVVITPTGTGWVDPSAISPIEHLGDGDVASVALQYSYLSSPLSLLAQPEYGSEAARALFSEVYGHWTRLPKERRPRLYLHGLSLGSMNSERSIELLELIGDPIDGAVWSGPPFGNRFWRDITDRRNEGSPAWLPEYREGRAVRFMNQNGPTVPPATPWGVMRIVYLQYASDAVTFFDRRSFFRKPAWLEPTRGPDVSPQFRWYPVVTGLQLLVDMAFATRTPMGYGHVYAPQHYVEAWVAVAGAGSWSPEAQAALKRHLWDHAQRGSDDRDGEEGAYDNRGG</sequence>
<feature type="transmembrane region" description="Helical" evidence="2">
    <location>
        <begin position="21"/>
        <end position="39"/>
    </location>
</feature>
<keyword evidence="2" id="KW-0812">Transmembrane</keyword>
<dbReference type="InterPro" id="IPR012037">
    <property type="entry name" value="Alpha/beta-hydrolase_fam"/>
</dbReference>
<evidence type="ECO:0000313" key="5">
    <source>
        <dbReference type="EMBL" id="QNG49533.1"/>
    </source>
</evidence>
<geneLocation type="plasmid" evidence="5 6">
    <name>unnamed1</name>
</geneLocation>
<keyword evidence="5" id="KW-0614">Plasmid</keyword>
<name>A0A9X7UFV6_SPHYA</name>
<organism evidence="5 6">
    <name type="scientific">Sphingobium yanoikuyae</name>
    <name type="common">Sphingomonas yanoikuyae</name>
    <dbReference type="NCBI Taxonomy" id="13690"/>
    <lineage>
        <taxon>Bacteria</taxon>
        <taxon>Pseudomonadati</taxon>
        <taxon>Pseudomonadota</taxon>
        <taxon>Alphaproteobacteria</taxon>
        <taxon>Sphingomonadales</taxon>
        <taxon>Sphingomonadaceae</taxon>
        <taxon>Sphingobium</taxon>
    </lineage>
</organism>
<protein>
    <submittedName>
        <fullName evidence="5">Alpha/beta-hydrolase family protein</fullName>
    </submittedName>
</protein>
<feature type="region of interest" description="Disordered" evidence="1">
    <location>
        <begin position="553"/>
        <end position="573"/>
    </location>
</feature>
<dbReference type="InterPro" id="IPR027788">
    <property type="entry name" value="Alpha/beta-hydrolase_N_dom"/>
</dbReference>
<evidence type="ECO:0000259" key="3">
    <source>
        <dbReference type="Pfam" id="PF10081"/>
    </source>
</evidence>
<dbReference type="InterPro" id="IPR027787">
    <property type="entry name" value="Alpha/beta-hydrolase_catalytic"/>
</dbReference>